<dbReference type="GO" id="GO:0008295">
    <property type="term" value="P:spermidine biosynthetic process"/>
    <property type="evidence" value="ECO:0007669"/>
    <property type="project" value="UniProtKB-UniRule"/>
</dbReference>
<keyword evidence="4 7" id="KW-0745">Spermidine biosynthesis</keyword>
<evidence type="ECO:0000256" key="4">
    <source>
        <dbReference type="HAMAP-Rule" id="MF_00198"/>
    </source>
</evidence>
<dbReference type="InterPro" id="IPR029063">
    <property type="entry name" value="SAM-dependent_MTases_sf"/>
</dbReference>
<feature type="binding site" evidence="4">
    <location>
        <position position="86"/>
    </location>
    <ligand>
        <name>spermidine</name>
        <dbReference type="ChEBI" id="CHEBI:57834"/>
    </ligand>
</feature>
<dbReference type="PROSITE" id="PS01330">
    <property type="entry name" value="PABS_1"/>
    <property type="match status" value="1"/>
</dbReference>
<feature type="binding site" evidence="4">
    <location>
        <begin position="155"/>
        <end position="158"/>
    </location>
    <ligand>
        <name>spermidine</name>
        <dbReference type="ChEBI" id="CHEBI:57834"/>
    </ligand>
</feature>
<feature type="binding site" evidence="4">
    <location>
        <position position="31"/>
    </location>
    <ligand>
        <name>S-methyl-5'-thioadenosine</name>
        <dbReference type="ChEBI" id="CHEBI:17509"/>
    </ligand>
</feature>
<dbReference type="EC" id="2.5.1.16" evidence="4"/>
<comment type="pathway">
    <text evidence="4">Amine and polyamine biosynthesis; spermidine biosynthesis; spermidine from putrescine: step 1/1.</text>
</comment>
<dbReference type="NCBIfam" id="NF002010">
    <property type="entry name" value="PRK00811.1"/>
    <property type="match status" value="1"/>
</dbReference>
<dbReference type="HAMAP" id="MF_00198">
    <property type="entry name" value="Spermidine_synth"/>
    <property type="match status" value="1"/>
</dbReference>
<dbReference type="OrthoDB" id="9793120at2"/>
<proteinExistence type="inferred from homology"/>
<keyword evidence="2 4" id="KW-0808">Transferase</keyword>
<comment type="caution">
    <text evidence="4">Lacks conserved residue(s) required for the propagation of feature annotation.</text>
</comment>
<evidence type="ECO:0000256" key="6">
    <source>
        <dbReference type="RuleBase" id="RU003836"/>
    </source>
</evidence>
<dbReference type="Pfam" id="PF17284">
    <property type="entry name" value="Spermine_synt_N"/>
    <property type="match status" value="1"/>
</dbReference>
<dbReference type="InterPro" id="IPR001045">
    <property type="entry name" value="Spermi_synthase"/>
</dbReference>
<feature type="active site" description="Proton acceptor" evidence="4 5">
    <location>
        <position position="155"/>
    </location>
</feature>
<evidence type="ECO:0000256" key="3">
    <source>
        <dbReference type="ARBA" id="ARBA00023115"/>
    </source>
</evidence>
<gene>
    <name evidence="4" type="primary">speE</name>
    <name evidence="9" type="ORF">SAMN04487834_10615</name>
</gene>
<dbReference type="UniPathway" id="UPA00248">
    <property type="reaction ID" value="UER00314"/>
</dbReference>
<feature type="binding site" evidence="4">
    <location>
        <position position="62"/>
    </location>
    <ligand>
        <name>spermidine</name>
        <dbReference type="ChEBI" id="CHEBI:57834"/>
    </ligand>
</feature>
<dbReference type="PANTHER" id="PTHR11558:SF11">
    <property type="entry name" value="SPERMIDINE SYNTHASE"/>
    <property type="match status" value="1"/>
</dbReference>
<comment type="catalytic activity">
    <reaction evidence="4 7">
        <text>S-adenosyl 3-(methylsulfanyl)propylamine + putrescine = S-methyl-5'-thioadenosine + spermidine + H(+)</text>
        <dbReference type="Rhea" id="RHEA:12721"/>
        <dbReference type="ChEBI" id="CHEBI:15378"/>
        <dbReference type="ChEBI" id="CHEBI:17509"/>
        <dbReference type="ChEBI" id="CHEBI:57443"/>
        <dbReference type="ChEBI" id="CHEBI:57834"/>
        <dbReference type="ChEBI" id="CHEBI:326268"/>
        <dbReference type="EC" id="2.5.1.16"/>
    </reaction>
</comment>
<dbReference type="EMBL" id="FNYK01000061">
    <property type="protein sequence ID" value="SEJ13411.1"/>
    <property type="molecule type" value="Genomic_DNA"/>
</dbReference>
<name>A0A1H6W8N8_9FIRM</name>
<reference evidence="10" key="1">
    <citation type="submission" date="2016-10" db="EMBL/GenBank/DDBJ databases">
        <authorList>
            <person name="Varghese N."/>
        </authorList>
    </citation>
    <scope>NUCLEOTIDE SEQUENCE [LARGE SCALE GENOMIC DNA]</scope>
    <source>
        <strain evidence="10">DSM 20406</strain>
    </source>
</reference>
<comment type="function">
    <text evidence="4">Catalyzes the irreversible transfer of a propylamine group from the amino donor S-adenosylmethioninamine (decarboxy-AdoMet) to putrescine (1,4-diaminobutane) to yield spermidine.</text>
</comment>
<protein>
    <recommendedName>
        <fullName evidence="4">Polyamine aminopropyltransferase</fullName>
    </recommendedName>
    <alternativeName>
        <fullName evidence="4">Putrescine aminopropyltransferase</fullName>
        <shortName evidence="4">PAPT</shortName>
    </alternativeName>
    <alternativeName>
        <fullName evidence="4">Spermidine synthase</fullName>
        <shortName evidence="4">SPDS</shortName>
        <shortName evidence="4">SPDSY</shortName>
        <ecNumber evidence="4">2.5.1.16</ecNumber>
    </alternativeName>
</protein>
<dbReference type="STRING" id="322505.SAMN04487836_1045"/>
<dbReference type="AlphaFoldDB" id="A0A1H6W8N8"/>
<dbReference type="NCBIfam" id="NF037959">
    <property type="entry name" value="MFS_SpdSyn"/>
    <property type="match status" value="1"/>
</dbReference>
<evidence type="ECO:0000256" key="2">
    <source>
        <dbReference type="ARBA" id="ARBA00022679"/>
    </source>
</evidence>
<dbReference type="Proteomes" id="UP000183028">
    <property type="component" value="Unassembled WGS sequence"/>
</dbReference>
<evidence type="ECO:0000313" key="10">
    <source>
        <dbReference type="Proteomes" id="UP000183028"/>
    </source>
</evidence>
<sequence>MDLWFNDEHTDTVKLSIKVEEQFFSQQSSEQHIDVLQTREFGKILVVDGDIMLTEKDEFIYHELLVHVAMAVNPNIKEVLVIGGGDGGVVRELMKYDSIDIIDVVEIDPLLVDVCKKYLPEMASSLDHEKVHIYHEDGVRFIRSLDDEYDLIIIDSPNPYGAGEGLFTREFYGLCHKALHDNGIMINQHESPFYRDEAFMVQRMHQKIVQSFPIVKVYQGFIPSYPSGHWLFGFASKAYHPLDDIKEEAWNALDIPTRYYATRLHKGIFALPVYVEELLKDVE</sequence>
<feature type="binding site" evidence="4">
    <location>
        <begin position="137"/>
        <end position="138"/>
    </location>
    <ligand>
        <name>S-methyl-5'-thioadenosine</name>
        <dbReference type="ChEBI" id="CHEBI:17509"/>
    </ligand>
</feature>
<dbReference type="InterPro" id="IPR037163">
    <property type="entry name" value="Spermidine_synt_N_sf"/>
</dbReference>
<dbReference type="SUPFAM" id="SSF53335">
    <property type="entry name" value="S-adenosyl-L-methionine-dependent methyltransferases"/>
    <property type="match status" value="1"/>
</dbReference>
<feature type="domain" description="PABS" evidence="8">
    <location>
        <begin position="2"/>
        <end position="237"/>
    </location>
</feature>
<comment type="similarity">
    <text evidence="1 4 6">Belongs to the spermidine/spermine synthase family.</text>
</comment>
<dbReference type="InterPro" id="IPR030373">
    <property type="entry name" value="PABS_CS"/>
</dbReference>
<dbReference type="RefSeq" id="WP_074732620.1">
    <property type="nucleotide sequence ID" value="NZ_FNYK01000061.1"/>
</dbReference>
<dbReference type="Gene3D" id="2.30.140.10">
    <property type="entry name" value="Spermidine synthase, tetramerisation domain"/>
    <property type="match status" value="1"/>
</dbReference>
<dbReference type="InterPro" id="IPR035246">
    <property type="entry name" value="Spermidine_synt_N"/>
</dbReference>
<evidence type="ECO:0000256" key="1">
    <source>
        <dbReference type="ARBA" id="ARBA00007867"/>
    </source>
</evidence>
<accession>A0A1H6W8N8</accession>
<dbReference type="Pfam" id="PF01564">
    <property type="entry name" value="Spermine_synth"/>
    <property type="match status" value="1"/>
</dbReference>
<feature type="binding site" evidence="4">
    <location>
        <position position="106"/>
    </location>
    <ligand>
        <name>S-methyl-5'-thioadenosine</name>
        <dbReference type="ChEBI" id="CHEBI:17509"/>
    </ligand>
</feature>
<organism evidence="9 10">
    <name type="scientific">Sharpea azabuensis</name>
    <dbReference type="NCBI Taxonomy" id="322505"/>
    <lineage>
        <taxon>Bacteria</taxon>
        <taxon>Bacillati</taxon>
        <taxon>Bacillota</taxon>
        <taxon>Erysipelotrichia</taxon>
        <taxon>Erysipelotrichales</taxon>
        <taxon>Coprobacillaceae</taxon>
        <taxon>Sharpea</taxon>
    </lineage>
</organism>
<dbReference type="PROSITE" id="PS51006">
    <property type="entry name" value="PABS_2"/>
    <property type="match status" value="1"/>
</dbReference>
<dbReference type="InterPro" id="IPR030374">
    <property type="entry name" value="PABS"/>
</dbReference>
<evidence type="ECO:0000256" key="5">
    <source>
        <dbReference type="PROSITE-ProRule" id="PRU00354"/>
    </source>
</evidence>
<evidence type="ECO:0000256" key="7">
    <source>
        <dbReference type="RuleBase" id="RU003837"/>
    </source>
</evidence>
<dbReference type="NCBIfam" id="TIGR00417">
    <property type="entry name" value="speE"/>
    <property type="match status" value="1"/>
</dbReference>
<dbReference type="GO" id="GO:0005829">
    <property type="term" value="C:cytosol"/>
    <property type="evidence" value="ECO:0007669"/>
    <property type="project" value="TreeGrafter"/>
</dbReference>
<dbReference type="eggNOG" id="COG0421">
    <property type="taxonomic scope" value="Bacteria"/>
</dbReference>
<evidence type="ECO:0000313" key="9">
    <source>
        <dbReference type="EMBL" id="SEJ13411.1"/>
    </source>
</evidence>
<keyword evidence="10" id="KW-1185">Reference proteome</keyword>
<evidence type="ECO:0000259" key="8">
    <source>
        <dbReference type="PROSITE" id="PS51006"/>
    </source>
</evidence>
<dbReference type="GO" id="GO:0004766">
    <property type="term" value="F:spermidine synthase activity"/>
    <property type="evidence" value="ECO:0007669"/>
    <property type="project" value="UniProtKB-UniRule"/>
</dbReference>
<dbReference type="PANTHER" id="PTHR11558">
    <property type="entry name" value="SPERMIDINE/SPERMINE SYNTHASE"/>
    <property type="match status" value="1"/>
</dbReference>
<comment type="subunit">
    <text evidence="4">Homodimer or homotetramer.</text>
</comment>
<keyword evidence="3 4" id="KW-0620">Polyamine biosynthesis</keyword>
<dbReference type="Gene3D" id="3.40.50.150">
    <property type="entry name" value="Vaccinia Virus protein VP39"/>
    <property type="match status" value="1"/>
</dbReference>